<reference evidence="3" key="1">
    <citation type="submission" date="2020-10" db="EMBL/GenBank/DDBJ databases">
        <authorList>
            <person name="Castelo-Branco R."/>
            <person name="Eusebio N."/>
            <person name="Adriana R."/>
            <person name="Vieira A."/>
            <person name="Brugerolle De Fraissinette N."/>
            <person name="Rezende De Castro R."/>
            <person name="Schneider M.P."/>
            <person name="Vasconcelos V."/>
            <person name="Leao P.N."/>
        </authorList>
    </citation>
    <scope>NUCLEOTIDE SEQUENCE</scope>
    <source>
        <strain evidence="3">LEGE 07310</strain>
    </source>
</reference>
<keyword evidence="2" id="KW-1133">Transmembrane helix</keyword>
<feature type="region of interest" description="Disordered" evidence="1">
    <location>
        <begin position="123"/>
        <end position="185"/>
    </location>
</feature>
<evidence type="ECO:0000256" key="2">
    <source>
        <dbReference type="SAM" id="Phobius"/>
    </source>
</evidence>
<evidence type="ECO:0000313" key="4">
    <source>
        <dbReference type="Proteomes" id="UP000636505"/>
    </source>
</evidence>
<comment type="caution">
    <text evidence="3">The sequence shown here is derived from an EMBL/GenBank/DDBJ whole genome shotgun (WGS) entry which is preliminary data.</text>
</comment>
<keyword evidence="4" id="KW-1185">Reference proteome</keyword>
<feature type="compositionally biased region" description="Low complexity" evidence="1">
    <location>
        <begin position="123"/>
        <end position="146"/>
    </location>
</feature>
<dbReference type="Proteomes" id="UP000636505">
    <property type="component" value="Unassembled WGS sequence"/>
</dbReference>
<name>A0A8J7A8W2_9CYAN</name>
<evidence type="ECO:0000256" key="1">
    <source>
        <dbReference type="SAM" id="MobiDB-lite"/>
    </source>
</evidence>
<feature type="transmembrane region" description="Helical" evidence="2">
    <location>
        <begin position="41"/>
        <end position="61"/>
    </location>
</feature>
<feature type="compositionally biased region" description="Polar residues" evidence="1">
    <location>
        <begin position="176"/>
        <end position="185"/>
    </location>
</feature>
<accession>A0A8J7A8W2</accession>
<organism evidence="3 4">
    <name type="scientific">Vasconcelosia minhoensis LEGE 07310</name>
    <dbReference type="NCBI Taxonomy" id="915328"/>
    <lineage>
        <taxon>Bacteria</taxon>
        <taxon>Bacillati</taxon>
        <taxon>Cyanobacteriota</taxon>
        <taxon>Cyanophyceae</taxon>
        <taxon>Nodosilineales</taxon>
        <taxon>Cymatolegaceae</taxon>
        <taxon>Vasconcelosia</taxon>
        <taxon>Vasconcelosia minhoensis</taxon>
    </lineage>
</organism>
<keyword evidence="2" id="KW-0812">Transmembrane</keyword>
<sequence length="185" mass="19770">MDRIQAQAAKLWELLFAPETAKIYQKMLALTWDILRESAQLIWLIICFVFVFGAWASETVLQTSYGLRNWVEAQTSDRGSTSLPAMGKALLVGSQNGAAHLLDHARGQLGIERPIPAVRMIDAQSSAQPPSAAQPSQPQTSAKPQAVPSASGPAADSVPPETPIAEVSVAEPDEISQPTQPSVTS</sequence>
<protein>
    <submittedName>
        <fullName evidence="3">Uncharacterized protein</fullName>
    </submittedName>
</protein>
<evidence type="ECO:0000313" key="3">
    <source>
        <dbReference type="EMBL" id="MBE9076166.1"/>
    </source>
</evidence>
<proteinExistence type="predicted"/>
<dbReference type="RefSeq" id="WP_193904816.1">
    <property type="nucleotide sequence ID" value="NZ_JADEXG010000003.1"/>
</dbReference>
<gene>
    <name evidence="3" type="ORF">IQ241_02460</name>
</gene>
<dbReference type="AlphaFoldDB" id="A0A8J7A8W2"/>
<dbReference type="EMBL" id="JADEXG010000003">
    <property type="protein sequence ID" value="MBE9076166.1"/>
    <property type="molecule type" value="Genomic_DNA"/>
</dbReference>
<keyword evidence="2" id="KW-0472">Membrane</keyword>